<evidence type="ECO:0000313" key="3">
    <source>
        <dbReference type="Proteomes" id="UP000162467"/>
    </source>
</evidence>
<proteinExistence type="predicted"/>
<organism evidence="2 3">
    <name type="scientific">Rhesus monkey rhadinovirus H26-95</name>
    <dbReference type="NCBI Taxonomy" id="69256"/>
    <lineage>
        <taxon>Viruses</taxon>
        <taxon>Duplodnaviria</taxon>
        <taxon>Heunggongvirae</taxon>
        <taxon>Peploviricota</taxon>
        <taxon>Herviviricetes</taxon>
        <taxon>Herpesvirales</taxon>
        <taxon>Orthoherpesviridae</taxon>
        <taxon>Gammaherpesvirinae</taxon>
        <taxon>Rhadinovirus</taxon>
        <taxon>Rhadinovirus macacinegamma5</taxon>
        <taxon>Macacine gammaherpesvirus 5</taxon>
    </lineage>
</organism>
<dbReference type="Proteomes" id="UP000162467">
    <property type="component" value="Genome"/>
</dbReference>
<gene>
    <name evidence="2" type="primary">ORFRU14-L</name>
</gene>
<name>Q9J2H3_9GAMA</name>
<dbReference type="EMBL" id="AF210726">
    <property type="protein sequence ID" value="AAF60068.1"/>
    <property type="molecule type" value="Genomic_DNA"/>
</dbReference>
<reference evidence="2 3" key="1">
    <citation type="journal article" date="2000" name="J. Virol.">
        <title>The primary sequence of rhesus monkey rhadinovirus isolate 26-95: sequence similarities to Kaposi's sarcoma-associated herpesvirus and rhesus monkey rhadinovirus isolate 17577.</title>
        <authorList>
            <person name="Alexander L."/>
            <person name="Denekamp L."/>
            <person name="Knapp A."/>
            <person name="Auerbach M.R."/>
            <person name="Damania B."/>
            <person name="Desrosiers R.C."/>
        </authorList>
    </citation>
    <scope>NUCLEOTIDE SEQUENCE [LARGE SCALE GENOMIC DNA]</scope>
    <source>
        <strain evidence="2">Macaca mulatta rhadinovirus isolate 26-95</strain>
    </source>
</reference>
<accession>Q9J2H3</accession>
<evidence type="ECO:0000256" key="1">
    <source>
        <dbReference type="SAM" id="MobiDB-lite"/>
    </source>
</evidence>
<protein>
    <submittedName>
        <fullName evidence="2">ORFRU14-L</fullName>
    </submittedName>
</protein>
<feature type="region of interest" description="Disordered" evidence="1">
    <location>
        <begin position="96"/>
        <end position="193"/>
    </location>
</feature>
<feature type="compositionally biased region" description="Polar residues" evidence="1">
    <location>
        <begin position="173"/>
        <end position="183"/>
    </location>
</feature>
<evidence type="ECO:0000313" key="2">
    <source>
        <dbReference type="EMBL" id="AAF60068.1"/>
    </source>
</evidence>
<feature type="region of interest" description="Disordered" evidence="1">
    <location>
        <begin position="209"/>
        <end position="228"/>
    </location>
</feature>
<sequence length="228" mass="23930">MRTWDDTTKQVARSAACTEARRAAMRTGDLRNRWQRLSACHKHSGALNNNLKTKLGVVGGGSRAAKRRGRFWGNFRASGPSRCGGHTAHRRHLTHASGAPPVHRPATPSMSCGHSPVYSHRGKCSQDIPGGPGGQGPQAEDNGTEGFLPRVGQTPRSHLWPAGLCPATEDAVNGSNPPASASPQAEPHIKGGSGLKLIPNVTLITQLGSAGPGLGSRGEYVPLTPLQT</sequence>